<dbReference type="Gene3D" id="3.40.50.12240">
    <property type="match status" value="1"/>
</dbReference>
<sequence>MHSFSYFHDYSIFNVLGEAVDERGALSCSGMKSIHRSAPPLDEQSTSTEVLETGIKVIDLICPFAKSAPSAARGGGNAPVQGTTCTMK</sequence>
<dbReference type="InterPro" id="IPR050053">
    <property type="entry name" value="ATPase_alpha/beta_chains"/>
</dbReference>
<comment type="subcellular location">
    <subcellularLocation>
        <location evidence="1">Membrane</location>
    </subcellularLocation>
</comment>
<organism evidence="11 12">
    <name type="scientific">Akkermansia massiliensis</name>
    <dbReference type="NCBI Taxonomy" id="2927224"/>
    <lineage>
        <taxon>Bacteria</taxon>
        <taxon>Pseudomonadati</taxon>
        <taxon>Verrucomicrobiota</taxon>
        <taxon>Verrucomicrobiia</taxon>
        <taxon>Verrucomicrobiales</taxon>
        <taxon>Akkermansiaceae</taxon>
        <taxon>Akkermansia</taxon>
    </lineage>
</organism>
<dbReference type="GeneID" id="84023472"/>
<evidence type="ECO:0000256" key="1">
    <source>
        <dbReference type="ARBA" id="ARBA00004370"/>
    </source>
</evidence>
<keyword evidence="5" id="KW-0067">ATP-binding</keyword>
<gene>
    <name evidence="11" type="ORF">M8N44_06345</name>
</gene>
<evidence type="ECO:0000256" key="8">
    <source>
        <dbReference type="ARBA" id="ARBA00023196"/>
    </source>
</evidence>
<dbReference type="PANTHER" id="PTHR15184">
    <property type="entry name" value="ATP SYNTHASE"/>
    <property type="match status" value="1"/>
</dbReference>
<dbReference type="RefSeq" id="WP_180975140.1">
    <property type="nucleotide sequence ID" value="NZ_CP072027.1"/>
</dbReference>
<keyword evidence="9" id="KW-0066">ATP synthesis</keyword>
<evidence type="ECO:0000256" key="3">
    <source>
        <dbReference type="ARBA" id="ARBA00022448"/>
    </source>
</evidence>
<accession>A0ABT0R7N4</accession>
<keyword evidence="7" id="KW-0472">Membrane</keyword>
<evidence type="ECO:0000313" key="12">
    <source>
        <dbReference type="Proteomes" id="UP001202031"/>
    </source>
</evidence>
<evidence type="ECO:0000256" key="5">
    <source>
        <dbReference type="ARBA" id="ARBA00022840"/>
    </source>
</evidence>
<comment type="caution">
    <text evidence="11">The sequence shown here is derived from an EMBL/GenBank/DDBJ whole genome shotgun (WGS) entry which is preliminary data.</text>
</comment>
<evidence type="ECO:0000256" key="10">
    <source>
        <dbReference type="SAM" id="MobiDB-lite"/>
    </source>
</evidence>
<evidence type="ECO:0000256" key="7">
    <source>
        <dbReference type="ARBA" id="ARBA00023136"/>
    </source>
</evidence>
<keyword evidence="4" id="KW-0547">Nucleotide-binding</keyword>
<dbReference type="InterPro" id="IPR027417">
    <property type="entry name" value="P-loop_NTPase"/>
</dbReference>
<keyword evidence="8" id="KW-0139">CF(1)</keyword>
<keyword evidence="6" id="KW-0406">Ion transport</keyword>
<evidence type="ECO:0000256" key="2">
    <source>
        <dbReference type="ARBA" id="ARBA00008936"/>
    </source>
</evidence>
<dbReference type="SUPFAM" id="SSF52540">
    <property type="entry name" value="P-loop containing nucleoside triphosphate hydrolases"/>
    <property type="match status" value="1"/>
</dbReference>
<keyword evidence="12" id="KW-1185">Reference proteome</keyword>
<dbReference type="PANTHER" id="PTHR15184:SF71">
    <property type="entry name" value="ATP SYNTHASE SUBUNIT BETA, MITOCHONDRIAL"/>
    <property type="match status" value="1"/>
</dbReference>
<dbReference type="Proteomes" id="UP001202031">
    <property type="component" value="Unassembled WGS sequence"/>
</dbReference>
<evidence type="ECO:0000256" key="6">
    <source>
        <dbReference type="ARBA" id="ARBA00023065"/>
    </source>
</evidence>
<comment type="similarity">
    <text evidence="2">Belongs to the ATPase alpha/beta chains family.</text>
</comment>
<dbReference type="EMBL" id="JAMGSI010000001">
    <property type="protein sequence ID" value="MCL6656939.1"/>
    <property type="molecule type" value="Genomic_DNA"/>
</dbReference>
<protein>
    <submittedName>
        <fullName evidence="11">Uncharacterized protein</fullName>
    </submittedName>
</protein>
<reference evidence="11 12" key="1">
    <citation type="submission" date="2022-03" db="EMBL/GenBank/DDBJ databases">
        <title>Taxonomic description of new species and reclassification of some bacterial strains.</title>
        <authorList>
            <person name="Ndongo S."/>
        </authorList>
    </citation>
    <scope>NUCLEOTIDE SEQUENCE [LARGE SCALE GENOMIC DNA]</scope>
    <source>
        <strain evidence="11 12">Marseille-P6666</strain>
    </source>
</reference>
<evidence type="ECO:0000256" key="9">
    <source>
        <dbReference type="ARBA" id="ARBA00023310"/>
    </source>
</evidence>
<keyword evidence="3" id="KW-0813">Transport</keyword>
<proteinExistence type="inferred from homology"/>
<evidence type="ECO:0000256" key="4">
    <source>
        <dbReference type="ARBA" id="ARBA00022741"/>
    </source>
</evidence>
<name>A0ABT0R7N4_9BACT</name>
<evidence type="ECO:0000313" key="11">
    <source>
        <dbReference type="EMBL" id="MCL6656939.1"/>
    </source>
</evidence>
<feature type="region of interest" description="Disordered" evidence="10">
    <location>
        <begin position="68"/>
        <end position="88"/>
    </location>
</feature>